<name>A0A0U3KGE0_9ACTN</name>
<accession>A0A0U3KGE0</accession>
<dbReference type="EMBL" id="CP011502">
    <property type="protein sequence ID" value="ALX04083.1"/>
    <property type="molecule type" value="Genomic_DNA"/>
</dbReference>
<dbReference type="AlphaFoldDB" id="A0A0U3KGE0"/>
<organism evidence="1 2">
    <name type="scientific">Aeromicrobium erythreum</name>
    <dbReference type="NCBI Taxonomy" id="2041"/>
    <lineage>
        <taxon>Bacteria</taxon>
        <taxon>Bacillati</taxon>
        <taxon>Actinomycetota</taxon>
        <taxon>Actinomycetes</taxon>
        <taxon>Propionibacteriales</taxon>
        <taxon>Nocardioidaceae</taxon>
        <taxon>Aeromicrobium</taxon>
    </lineage>
</organism>
<reference evidence="1 2" key="1">
    <citation type="journal article" date="1991" name="Int. J. Syst. Bacteriol.">
        <title>Description of the erythromycin-producing bacterium Arthrobacter sp. strain NRRL B-3381 as Aeromicrobium erythreum gen. nov., sp. nov.</title>
        <authorList>
            <person name="Miller E.S."/>
            <person name="Woese C.R."/>
            <person name="Brenner S."/>
        </authorList>
    </citation>
    <scope>NUCLEOTIDE SEQUENCE [LARGE SCALE GENOMIC DNA]</scope>
    <source>
        <strain evidence="1 2">AR18</strain>
    </source>
</reference>
<evidence type="ECO:0000313" key="2">
    <source>
        <dbReference type="Proteomes" id="UP000067689"/>
    </source>
</evidence>
<gene>
    <name evidence="1" type="ORF">AERYTH_04910</name>
</gene>
<keyword evidence="2" id="KW-1185">Reference proteome</keyword>
<protein>
    <submittedName>
        <fullName evidence="1">Uncharacterized protein</fullName>
    </submittedName>
</protein>
<dbReference type="PATRIC" id="fig|2041.4.peg.1018"/>
<dbReference type="Proteomes" id="UP000067689">
    <property type="component" value="Chromosome"/>
</dbReference>
<evidence type="ECO:0000313" key="1">
    <source>
        <dbReference type="EMBL" id="ALX04083.1"/>
    </source>
</evidence>
<sequence length="96" mass="10031">MLDAPRADLAGERAYLLFIGEAADVGVWGARPPRPGWPADLPQASLTWPADHAWCIASDVDPSWFTVGGSPGLVEAVLAHPDLCAEPATYGSPPPA</sequence>
<dbReference type="KEGG" id="aer:AERYTH_04910"/>
<proteinExistence type="predicted"/>